<dbReference type="Proteomes" id="UP000265618">
    <property type="component" value="Unassembled WGS sequence"/>
</dbReference>
<gene>
    <name evidence="1" type="ORF">KIPB_009253</name>
</gene>
<name>A0A9K3GLZ4_9EUKA</name>
<protein>
    <submittedName>
        <fullName evidence="1">Uncharacterized protein</fullName>
    </submittedName>
</protein>
<keyword evidence="2" id="KW-1185">Reference proteome</keyword>
<comment type="caution">
    <text evidence="1">The sequence shown here is derived from an EMBL/GenBank/DDBJ whole genome shotgun (WGS) entry which is preliminary data.</text>
</comment>
<sequence length="365" mass="40256">MPLECLDVRVPSREACQYFMHTHQTLESVIAEAVLKGQLDTYYHRVSELSDRAYPLTHLAVHIVEVLSLLDTEQLGSLTQVLMAVEPLIWSSGRLYVDLTTLSLYCVLSLLEDIHSTHRGWFTGGTSLALLVSSFCCHVDILPMSDCAIAALNNPVRYLYGERPTQRHACSVFLLLEQMCPLKGVAPGWRGLVRDIMVGGYSVGDMPNLSLPDTLGSSLVSQSDPGSTTPTGVTLRRLLPILLQIVGRSYLWAARRDNEYALIDHGLGLRDTPLEHTSLNGVLDSLCTVSDGLERECQDLAAFLKVCVPEHHSVISKTLHRWAKSCRSNLGLFKEWVGRMPSPTVCASSSESVSPSEVSRILEAQ</sequence>
<reference evidence="1 2" key="1">
    <citation type="journal article" date="2018" name="PLoS ONE">
        <title>The draft genome of Kipferlia bialata reveals reductive genome evolution in fornicate parasites.</title>
        <authorList>
            <person name="Tanifuji G."/>
            <person name="Takabayashi S."/>
            <person name="Kume K."/>
            <person name="Takagi M."/>
            <person name="Nakayama T."/>
            <person name="Kamikawa R."/>
            <person name="Inagaki Y."/>
            <person name="Hashimoto T."/>
        </authorList>
    </citation>
    <scope>NUCLEOTIDE SEQUENCE [LARGE SCALE GENOMIC DNA]</scope>
    <source>
        <strain evidence="1">NY0173</strain>
    </source>
</reference>
<evidence type="ECO:0000313" key="2">
    <source>
        <dbReference type="Proteomes" id="UP000265618"/>
    </source>
</evidence>
<dbReference type="AlphaFoldDB" id="A0A9K3GLZ4"/>
<organism evidence="1 2">
    <name type="scientific">Kipferlia bialata</name>
    <dbReference type="NCBI Taxonomy" id="797122"/>
    <lineage>
        <taxon>Eukaryota</taxon>
        <taxon>Metamonada</taxon>
        <taxon>Carpediemonas-like organisms</taxon>
        <taxon>Kipferlia</taxon>
    </lineage>
</organism>
<evidence type="ECO:0000313" key="1">
    <source>
        <dbReference type="EMBL" id="GIQ87251.1"/>
    </source>
</evidence>
<accession>A0A9K3GLZ4</accession>
<dbReference type="EMBL" id="BDIP01003086">
    <property type="protein sequence ID" value="GIQ87251.1"/>
    <property type="molecule type" value="Genomic_DNA"/>
</dbReference>
<proteinExistence type="predicted"/>